<sequence length="287" mass="32056">MAQAKGYTCVYVNLWERQANPFEGIAAVVRQRLEQPDPQAGFDTMWHRIDEHKQPILLLIDEAQVLTTSRHTAMSASLRAGLDVRKDAVKIIFTGSGEQTLRTMFGKTSQPFYNWAPIEPFPLLGREFVSYMVATANRALQKTFHLDEEIAQAAFLTLKGSPEVFRRFLECYLTRPDEGAAGAISIANASMFSDEGFAAAWQALPAMDQLILQFVAAGQRAITGKAARTHFGHALGLDDAAPLHAVNNALARLTDPRRHILVKVEHGIYQFEDMEFGQWIQLERPGE</sequence>
<dbReference type="AlphaFoldDB" id="A0A516SF18"/>
<accession>A0A516SF18</accession>
<evidence type="ECO:0000313" key="1">
    <source>
        <dbReference type="EMBL" id="QDQ26756.1"/>
    </source>
</evidence>
<proteinExistence type="predicted"/>
<dbReference type="OrthoDB" id="8576717at2"/>
<name>A0A516SF18_9NEIS</name>
<dbReference type="EMBL" id="CP041730">
    <property type="protein sequence ID" value="QDQ26756.1"/>
    <property type="molecule type" value="Genomic_DNA"/>
</dbReference>
<dbReference type="RefSeq" id="WP_144278150.1">
    <property type="nucleotide sequence ID" value="NZ_CP041730.1"/>
</dbReference>
<dbReference type="SUPFAM" id="SSF52540">
    <property type="entry name" value="P-loop containing nucleoside triphosphate hydrolases"/>
    <property type="match status" value="1"/>
</dbReference>
<evidence type="ECO:0000313" key="2">
    <source>
        <dbReference type="Proteomes" id="UP000317550"/>
    </source>
</evidence>
<keyword evidence="2" id="KW-1185">Reference proteome</keyword>
<dbReference type="KEGG" id="cari:FNU76_10485"/>
<protein>
    <recommendedName>
        <fullName evidence="3">ATP-binding protein</fullName>
    </recommendedName>
</protein>
<dbReference type="Gene3D" id="3.40.50.300">
    <property type="entry name" value="P-loop containing nucleotide triphosphate hydrolases"/>
    <property type="match status" value="1"/>
</dbReference>
<reference evidence="2" key="1">
    <citation type="submission" date="2019-07" db="EMBL/GenBank/DDBJ databases">
        <title>Chitinimonas sp. nov., isolated from Ny-Alesund, arctica soil.</title>
        <authorList>
            <person name="Xu Q."/>
            <person name="Peng F."/>
        </authorList>
    </citation>
    <scope>NUCLEOTIDE SEQUENCE [LARGE SCALE GENOMIC DNA]</scope>
    <source>
        <strain evidence="2">R3-44</strain>
    </source>
</reference>
<gene>
    <name evidence="1" type="ORF">FNU76_10485</name>
</gene>
<evidence type="ECO:0008006" key="3">
    <source>
        <dbReference type="Google" id="ProtNLM"/>
    </source>
</evidence>
<dbReference type="InterPro" id="IPR027417">
    <property type="entry name" value="P-loop_NTPase"/>
</dbReference>
<organism evidence="1 2">
    <name type="scientific">Chitinimonas arctica</name>
    <dbReference type="NCBI Taxonomy" id="2594795"/>
    <lineage>
        <taxon>Bacteria</taxon>
        <taxon>Pseudomonadati</taxon>
        <taxon>Pseudomonadota</taxon>
        <taxon>Betaproteobacteria</taxon>
        <taxon>Neisseriales</taxon>
        <taxon>Chitinibacteraceae</taxon>
        <taxon>Chitinimonas</taxon>
    </lineage>
</organism>
<dbReference type="Proteomes" id="UP000317550">
    <property type="component" value="Chromosome"/>
</dbReference>